<evidence type="ECO:0000256" key="3">
    <source>
        <dbReference type="ARBA" id="ARBA00023163"/>
    </source>
</evidence>
<dbReference type="InterPro" id="IPR036388">
    <property type="entry name" value="WH-like_DNA-bd_sf"/>
</dbReference>
<keyword evidence="2" id="KW-0805">Transcription regulation</keyword>
<evidence type="ECO:0000256" key="2">
    <source>
        <dbReference type="ARBA" id="ARBA00023015"/>
    </source>
</evidence>
<evidence type="ECO:0000313" key="5">
    <source>
        <dbReference type="Proteomes" id="UP000246036"/>
    </source>
</evidence>
<sequence length="260" mass="30037">MENELNFFLFKRTRKEVHLTESGREFYHSIKPLLNVYDKSVQKAKSAAIRKRNNLTIGYSGTPYEISILPKLIEEYNRNIGNDSLYIFLENFAHNELKDRLLNGDCDIIFTMPDIISKMENVKYINLVEGHYCVNFYNSSGIKHNIFKISELNKFRLVFSDSEWCPPSQNILQKYIVSVNKDVNVAYANNILSSSLMVKAGLGVGIWADFVNAYQDKTITSVPLNYSIRPKYGIAMLDYGVTTSTKRFANWLSKNYLKFK</sequence>
<name>A0ABM6W0I7_9LACO</name>
<dbReference type="Gene3D" id="3.40.190.10">
    <property type="entry name" value="Periplasmic binding protein-like II"/>
    <property type="match status" value="2"/>
</dbReference>
<protein>
    <submittedName>
        <fullName evidence="4">LysR family transcriptional regulator</fullName>
    </submittedName>
</protein>
<gene>
    <name evidence="4" type="ORF">DKL58_05185</name>
</gene>
<reference evidence="4 5" key="1">
    <citation type="submission" date="2018-05" db="EMBL/GenBank/DDBJ databases">
        <title>Reference genomes for bee gut microbiota database.</title>
        <authorList>
            <person name="Ellegaard K.M."/>
        </authorList>
    </citation>
    <scope>NUCLEOTIDE SEQUENCE [LARGE SCALE GENOMIC DNA]</scope>
    <source>
        <strain evidence="4 5">ESL0186</strain>
    </source>
</reference>
<keyword evidence="5" id="KW-1185">Reference proteome</keyword>
<dbReference type="RefSeq" id="WP_109586350.1">
    <property type="nucleotide sequence ID" value="NZ_CP029477.1"/>
</dbReference>
<comment type="similarity">
    <text evidence="1">Belongs to the LysR transcriptional regulatory family.</text>
</comment>
<dbReference type="Proteomes" id="UP000246036">
    <property type="component" value="Chromosome"/>
</dbReference>
<dbReference type="EMBL" id="CP029477">
    <property type="protein sequence ID" value="AWM75404.1"/>
    <property type="molecule type" value="Genomic_DNA"/>
</dbReference>
<dbReference type="PANTHER" id="PTHR30126">
    <property type="entry name" value="HTH-TYPE TRANSCRIPTIONAL REGULATOR"/>
    <property type="match status" value="1"/>
</dbReference>
<keyword evidence="3" id="KW-0804">Transcription</keyword>
<organism evidence="4 5">
    <name type="scientific">Lactobacillus kullabergensis</name>
    <dbReference type="NCBI Taxonomy" id="1218493"/>
    <lineage>
        <taxon>Bacteria</taxon>
        <taxon>Bacillati</taxon>
        <taxon>Bacillota</taxon>
        <taxon>Bacilli</taxon>
        <taxon>Lactobacillales</taxon>
        <taxon>Lactobacillaceae</taxon>
        <taxon>Lactobacillus</taxon>
    </lineage>
</organism>
<proteinExistence type="inferred from homology"/>
<accession>A0ABM6W0I7</accession>
<dbReference type="SUPFAM" id="SSF53850">
    <property type="entry name" value="Periplasmic binding protein-like II"/>
    <property type="match status" value="1"/>
</dbReference>
<evidence type="ECO:0000313" key="4">
    <source>
        <dbReference type="EMBL" id="AWM75404.1"/>
    </source>
</evidence>
<evidence type="ECO:0000256" key="1">
    <source>
        <dbReference type="ARBA" id="ARBA00009437"/>
    </source>
</evidence>
<dbReference type="Gene3D" id="1.10.10.10">
    <property type="entry name" value="Winged helix-like DNA-binding domain superfamily/Winged helix DNA-binding domain"/>
    <property type="match status" value="1"/>
</dbReference>